<organism evidence="1">
    <name type="scientific">marine metagenome</name>
    <dbReference type="NCBI Taxonomy" id="408172"/>
    <lineage>
        <taxon>unclassified sequences</taxon>
        <taxon>metagenomes</taxon>
        <taxon>ecological metagenomes</taxon>
    </lineage>
</organism>
<dbReference type="AlphaFoldDB" id="A0A381NJL9"/>
<proteinExistence type="predicted"/>
<sequence length="89" mass="10205">MIWTFILIVIVVSVVAITYPLFWSKLQCYELPGVAGQDYSLADSWLSALSDLEDDYALGRISNPDYQQQKILLQRGYLEWQVQSGKTED</sequence>
<dbReference type="EMBL" id="UINC01000405">
    <property type="protein sequence ID" value="SUZ54750.1"/>
    <property type="molecule type" value="Genomic_DNA"/>
</dbReference>
<protein>
    <submittedName>
        <fullName evidence="1">Uncharacterized protein</fullName>
    </submittedName>
</protein>
<gene>
    <name evidence="1" type="ORF">METZ01_LOCUS7604</name>
</gene>
<name>A0A381NJL9_9ZZZZ</name>
<evidence type="ECO:0000313" key="1">
    <source>
        <dbReference type="EMBL" id="SUZ54750.1"/>
    </source>
</evidence>
<accession>A0A381NJL9</accession>
<reference evidence="1" key="1">
    <citation type="submission" date="2018-05" db="EMBL/GenBank/DDBJ databases">
        <authorList>
            <person name="Lanie J.A."/>
            <person name="Ng W.-L."/>
            <person name="Kazmierczak K.M."/>
            <person name="Andrzejewski T.M."/>
            <person name="Davidsen T.M."/>
            <person name="Wayne K.J."/>
            <person name="Tettelin H."/>
            <person name="Glass J.I."/>
            <person name="Rusch D."/>
            <person name="Podicherti R."/>
            <person name="Tsui H.-C.T."/>
            <person name="Winkler M.E."/>
        </authorList>
    </citation>
    <scope>NUCLEOTIDE SEQUENCE</scope>
</reference>